<dbReference type="InterPro" id="IPR006059">
    <property type="entry name" value="SBP"/>
</dbReference>
<evidence type="ECO:0000313" key="6">
    <source>
        <dbReference type="Proteomes" id="UP000093053"/>
    </source>
</evidence>
<dbReference type="Pfam" id="PF13416">
    <property type="entry name" value="SBP_bac_8"/>
    <property type="match status" value="1"/>
</dbReference>
<keyword evidence="6" id="KW-1185">Reference proteome</keyword>
<dbReference type="Proteomes" id="UP000093053">
    <property type="component" value="Chromosome"/>
</dbReference>
<dbReference type="STRING" id="1586287.BBK82_12150"/>
<dbReference type="GO" id="GO:0015768">
    <property type="term" value="P:maltose transport"/>
    <property type="evidence" value="ECO:0007669"/>
    <property type="project" value="TreeGrafter"/>
</dbReference>
<gene>
    <name evidence="5" type="ORF">BBK82_12150</name>
</gene>
<dbReference type="PROSITE" id="PS51257">
    <property type="entry name" value="PROKAR_LIPOPROTEIN"/>
    <property type="match status" value="1"/>
</dbReference>
<dbReference type="PANTHER" id="PTHR30061">
    <property type="entry name" value="MALTOSE-BINDING PERIPLASMIC PROTEIN"/>
    <property type="match status" value="1"/>
</dbReference>
<comment type="similarity">
    <text evidence="1">Belongs to the bacterial solute-binding protein 1 family.</text>
</comment>
<proteinExistence type="inferred from homology"/>
<dbReference type="AlphaFoldDB" id="A0A1B2HG73"/>
<keyword evidence="2" id="KW-0813">Transport</keyword>
<dbReference type="GO" id="GO:1901982">
    <property type="term" value="F:maltose binding"/>
    <property type="evidence" value="ECO:0007669"/>
    <property type="project" value="TreeGrafter"/>
</dbReference>
<feature type="signal peptide" evidence="4">
    <location>
        <begin position="1"/>
        <end position="22"/>
    </location>
</feature>
<name>A0A1B2HG73_9PSEU</name>
<dbReference type="OrthoDB" id="9795467at2"/>
<dbReference type="GO" id="GO:0042956">
    <property type="term" value="P:maltodextrin transmembrane transport"/>
    <property type="evidence" value="ECO:0007669"/>
    <property type="project" value="TreeGrafter"/>
</dbReference>
<evidence type="ECO:0000256" key="2">
    <source>
        <dbReference type="ARBA" id="ARBA00022448"/>
    </source>
</evidence>
<accession>A0A1B2HG73</accession>
<organism evidence="5 6">
    <name type="scientific">Lentzea guizhouensis</name>
    <dbReference type="NCBI Taxonomy" id="1586287"/>
    <lineage>
        <taxon>Bacteria</taxon>
        <taxon>Bacillati</taxon>
        <taxon>Actinomycetota</taxon>
        <taxon>Actinomycetes</taxon>
        <taxon>Pseudonocardiales</taxon>
        <taxon>Pseudonocardiaceae</taxon>
        <taxon>Lentzea</taxon>
    </lineage>
</organism>
<dbReference type="KEGG" id="led:BBK82_12150"/>
<dbReference type="EMBL" id="CP016793">
    <property type="protein sequence ID" value="ANZ36711.1"/>
    <property type="molecule type" value="Genomic_DNA"/>
</dbReference>
<dbReference type="PANTHER" id="PTHR30061:SF50">
    <property type="entry name" value="MALTOSE_MALTODEXTRIN-BINDING PERIPLASMIC PROTEIN"/>
    <property type="match status" value="1"/>
</dbReference>
<evidence type="ECO:0000256" key="1">
    <source>
        <dbReference type="ARBA" id="ARBA00008520"/>
    </source>
</evidence>
<evidence type="ECO:0000256" key="3">
    <source>
        <dbReference type="ARBA" id="ARBA00022729"/>
    </source>
</evidence>
<evidence type="ECO:0000313" key="5">
    <source>
        <dbReference type="EMBL" id="ANZ36711.1"/>
    </source>
</evidence>
<dbReference type="Gene3D" id="3.40.190.10">
    <property type="entry name" value="Periplasmic binding protein-like II"/>
    <property type="match status" value="2"/>
</dbReference>
<protein>
    <submittedName>
        <fullName evidence="5">Sugar ABC transporter substrate-binding protein</fullName>
    </submittedName>
</protein>
<dbReference type="RefSeq" id="WP_065915110.1">
    <property type="nucleotide sequence ID" value="NZ_CP016793.1"/>
</dbReference>
<dbReference type="GO" id="GO:0055052">
    <property type="term" value="C:ATP-binding cassette (ABC) transporter complex, substrate-binding subunit-containing"/>
    <property type="evidence" value="ECO:0007669"/>
    <property type="project" value="TreeGrafter"/>
</dbReference>
<dbReference type="CDD" id="cd14748">
    <property type="entry name" value="PBP2_UgpB"/>
    <property type="match status" value="1"/>
</dbReference>
<dbReference type="SUPFAM" id="SSF53850">
    <property type="entry name" value="Periplasmic binding protein-like II"/>
    <property type="match status" value="1"/>
</dbReference>
<sequence>MRKHTRAALLCVAAALTLTACAAGKGGGGATSDAAAAPGKDDKLTLTVWSNYSDREYEEVTKALKTFTKKFPNIEIKHEGSQDDDKITAGIRSGNTPDVALSFTTDNIGQFCSSGAFQALKPYIDRDKVDLDQISPAVREYTEYKGNRCAMPMLTDVYAMYYNTGMLAEAGVTAPPKTLDELFEAAKKLTKKAPNGDIERAGYLPTMGFYANRPTILAPSFGAEWEKDGKSSLASSPGFTEMMTFQKKLVDFYGFDALERFRAGLGQEYSADHAFHQGKIAIMMDGEYRTAFLKAQAPQIKFGTAPFPTWKPADYGTAFTTGTIMGIPKGAKNPGAAWELIKHLSFDTDTIVDLSNAIKNVPSTKAAMESPKLQVDEQFKTFIDLAKSDKLKGNPVTPIGDAHIKAVTDFAVSYTSGKEADLAAGLKKVDQNIDDVDQNIDDAIAKSGK</sequence>
<evidence type="ECO:0000256" key="4">
    <source>
        <dbReference type="SAM" id="SignalP"/>
    </source>
</evidence>
<reference evidence="5 6" key="1">
    <citation type="submission" date="2016-07" db="EMBL/GenBank/DDBJ databases">
        <title>Complete genome sequence of the Lentzea guizhouensis DHS C013.</title>
        <authorList>
            <person name="Cao C."/>
        </authorList>
    </citation>
    <scope>NUCLEOTIDE SEQUENCE [LARGE SCALE GENOMIC DNA]</scope>
    <source>
        <strain evidence="5 6">DHS C013</strain>
    </source>
</reference>
<feature type="chain" id="PRO_5008538093" evidence="4">
    <location>
        <begin position="23"/>
        <end position="449"/>
    </location>
</feature>
<keyword evidence="3 4" id="KW-0732">Signal</keyword>